<dbReference type="EMBL" id="HBIQ01084101">
    <property type="protein sequence ID" value="CAE0585745.1"/>
    <property type="molecule type" value="Transcribed_RNA"/>
</dbReference>
<evidence type="ECO:0008006" key="6">
    <source>
        <dbReference type="Google" id="ProtNLM"/>
    </source>
</evidence>
<name>A0A7S3TJ48_9SPIT</name>
<keyword evidence="4" id="KW-0472">Membrane</keyword>
<dbReference type="AlphaFoldDB" id="A0A7S3TJ48"/>
<dbReference type="PANTHER" id="PTHR15371:SF0">
    <property type="entry name" value="SD19278P"/>
    <property type="match status" value="1"/>
</dbReference>
<reference evidence="5" key="1">
    <citation type="submission" date="2021-01" db="EMBL/GenBank/DDBJ databases">
        <authorList>
            <person name="Corre E."/>
            <person name="Pelletier E."/>
            <person name="Niang G."/>
            <person name="Scheremetjew M."/>
            <person name="Finn R."/>
            <person name="Kale V."/>
            <person name="Holt S."/>
            <person name="Cochrane G."/>
            <person name="Meng A."/>
            <person name="Brown T."/>
            <person name="Cohen L."/>
        </authorList>
    </citation>
    <scope>NUCLEOTIDE SEQUENCE</scope>
    <source>
        <strain evidence="5">SPMC142</strain>
    </source>
</reference>
<dbReference type="GO" id="GO:0008320">
    <property type="term" value="F:protein transmembrane transporter activity"/>
    <property type="evidence" value="ECO:0007669"/>
    <property type="project" value="TreeGrafter"/>
</dbReference>
<evidence type="ECO:0000256" key="2">
    <source>
        <dbReference type="ARBA" id="ARBA00022692"/>
    </source>
</evidence>
<evidence type="ECO:0000313" key="5">
    <source>
        <dbReference type="EMBL" id="CAE0585745.1"/>
    </source>
</evidence>
<keyword evidence="3" id="KW-1133">Transmembrane helix</keyword>
<dbReference type="PANTHER" id="PTHR15371">
    <property type="entry name" value="TIM23"/>
    <property type="match status" value="1"/>
</dbReference>
<keyword evidence="2" id="KW-0812">Transmembrane</keyword>
<dbReference type="GO" id="GO:0030150">
    <property type="term" value="P:protein import into mitochondrial matrix"/>
    <property type="evidence" value="ECO:0007669"/>
    <property type="project" value="TreeGrafter"/>
</dbReference>
<dbReference type="GO" id="GO:0005744">
    <property type="term" value="C:TIM23 mitochondrial import inner membrane translocase complex"/>
    <property type="evidence" value="ECO:0007669"/>
    <property type="project" value="TreeGrafter"/>
</dbReference>
<sequence>MSSNKDGFLADPYANADAASSASADISKLGPAFGAGWSMPAPGAVPSAAQPDFLFPESADDKYRRSWGERLTYHIGLGYLTGLVAGGAYGIREGLKNSQGDRQRIRINAVLNSTGKHGPNLGNSIGCLGMMFSLFETIAYNIRGEDDLLNVIGAGALAGGVFKSQSGLRAAGTAAVGMSAVMTALTVGMNATRS</sequence>
<gene>
    <name evidence="5" type="ORF">SACU0126_LOCUS26862</name>
</gene>
<protein>
    <recommendedName>
        <fullName evidence="6">Mitochondrial import inner membrane translocase subunit TIM23</fullName>
    </recommendedName>
</protein>
<accession>A0A7S3TJ48</accession>
<dbReference type="Pfam" id="PF02466">
    <property type="entry name" value="Tim17"/>
    <property type="match status" value="1"/>
</dbReference>
<organism evidence="5">
    <name type="scientific">Strombidinopsis acuminata</name>
    <dbReference type="NCBI Taxonomy" id="141414"/>
    <lineage>
        <taxon>Eukaryota</taxon>
        <taxon>Sar</taxon>
        <taxon>Alveolata</taxon>
        <taxon>Ciliophora</taxon>
        <taxon>Intramacronucleata</taxon>
        <taxon>Spirotrichea</taxon>
        <taxon>Choreotrichia</taxon>
        <taxon>Choreotrichida</taxon>
        <taxon>Strombidinopsidae</taxon>
        <taxon>Strombidinopsis</taxon>
    </lineage>
</organism>
<evidence type="ECO:0000256" key="4">
    <source>
        <dbReference type="ARBA" id="ARBA00023136"/>
    </source>
</evidence>
<proteinExistence type="predicted"/>
<comment type="subcellular location">
    <subcellularLocation>
        <location evidence="1">Membrane</location>
        <topology evidence="1">Multi-pass membrane protein</topology>
    </subcellularLocation>
</comment>
<evidence type="ECO:0000256" key="3">
    <source>
        <dbReference type="ARBA" id="ARBA00022989"/>
    </source>
</evidence>
<dbReference type="InterPro" id="IPR045238">
    <property type="entry name" value="Tim23-like"/>
</dbReference>
<evidence type="ECO:0000256" key="1">
    <source>
        <dbReference type="ARBA" id="ARBA00004141"/>
    </source>
</evidence>